<dbReference type="PANTHER" id="PTHR43283">
    <property type="entry name" value="BETA-LACTAMASE-RELATED"/>
    <property type="match status" value="1"/>
</dbReference>
<gene>
    <name evidence="3" type="ORF">C7B47_11790</name>
</gene>
<dbReference type="GO" id="GO:0016787">
    <property type="term" value="F:hydrolase activity"/>
    <property type="evidence" value="ECO:0007669"/>
    <property type="project" value="UniProtKB-KW"/>
</dbReference>
<dbReference type="InterPro" id="IPR012338">
    <property type="entry name" value="Beta-lactam/transpept-like"/>
</dbReference>
<organism evidence="3 4">
    <name type="scientific">Sulfobacillus thermosulfidooxidans</name>
    <dbReference type="NCBI Taxonomy" id="28034"/>
    <lineage>
        <taxon>Bacteria</taxon>
        <taxon>Bacillati</taxon>
        <taxon>Bacillota</taxon>
        <taxon>Clostridia</taxon>
        <taxon>Eubacteriales</taxon>
        <taxon>Clostridiales Family XVII. Incertae Sedis</taxon>
        <taxon>Sulfobacillus</taxon>
    </lineage>
</organism>
<dbReference type="InterPro" id="IPR050789">
    <property type="entry name" value="Diverse_Enzym_Activities"/>
</dbReference>
<dbReference type="SUPFAM" id="SSF56601">
    <property type="entry name" value="beta-lactamase/transpeptidase-like"/>
    <property type="match status" value="1"/>
</dbReference>
<evidence type="ECO:0000256" key="1">
    <source>
        <dbReference type="ARBA" id="ARBA00022801"/>
    </source>
</evidence>
<comment type="caution">
    <text evidence="3">The sequence shown here is derived from an EMBL/GenBank/DDBJ whole genome shotgun (WGS) entry which is preliminary data.</text>
</comment>
<proteinExistence type="predicted"/>
<dbReference type="EMBL" id="PXYX01000028">
    <property type="protein sequence ID" value="PSR25563.1"/>
    <property type="molecule type" value="Genomic_DNA"/>
</dbReference>
<dbReference type="Gene3D" id="3.40.710.10">
    <property type="entry name" value="DD-peptidase/beta-lactamase superfamily"/>
    <property type="match status" value="1"/>
</dbReference>
<dbReference type="AlphaFoldDB" id="A0A2T2WTP9"/>
<dbReference type="InterPro" id="IPR001466">
    <property type="entry name" value="Beta-lactam-related"/>
</dbReference>
<dbReference type="Proteomes" id="UP000242705">
    <property type="component" value="Unassembled WGS sequence"/>
</dbReference>
<protein>
    <recommendedName>
        <fullName evidence="2">Beta-lactamase-related domain-containing protein</fullName>
    </recommendedName>
</protein>
<feature type="domain" description="Beta-lactamase-related" evidence="2">
    <location>
        <begin position="57"/>
        <end position="353"/>
    </location>
</feature>
<evidence type="ECO:0000313" key="3">
    <source>
        <dbReference type="EMBL" id="PSR25563.1"/>
    </source>
</evidence>
<dbReference type="PANTHER" id="PTHR43283:SF11">
    <property type="entry name" value="BETA-LACTAMASE-RELATED DOMAIN-CONTAINING PROTEIN"/>
    <property type="match status" value="1"/>
</dbReference>
<dbReference type="Pfam" id="PF00144">
    <property type="entry name" value="Beta-lactamase"/>
    <property type="match status" value="1"/>
</dbReference>
<reference evidence="3 4" key="1">
    <citation type="journal article" date="2014" name="BMC Genomics">
        <title>Comparison of environmental and isolate Sulfobacillus genomes reveals diverse carbon, sulfur, nitrogen, and hydrogen metabolisms.</title>
        <authorList>
            <person name="Justice N.B."/>
            <person name="Norman A."/>
            <person name="Brown C.T."/>
            <person name="Singh A."/>
            <person name="Thomas B.C."/>
            <person name="Banfield J.F."/>
        </authorList>
    </citation>
    <scope>NUCLEOTIDE SEQUENCE [LARGE SCALE GENOMIC DNA]</scope>
    <source>
        <strain evidence="3">AMDSBA5</strain>
    </source>
</reference>
<name>A0A2T2WTP9_SULTH</name>
<evidence type="ECO:0000313" key="4">
    <source>
        <dbReference type="Proteomes" id="UP000242705"/>
    </source>
</evidence>
<evidence type="ECO:0000259" key="2">
    <source>
        <dbReference type="Pfam" id="PF00144"/>
    </source>
</evidence>
<accession>A0A2T2WTP9</accession>
<sequence>MGSGGSRSDDYPYSFITKFHWRWNSRDMGFRRERIRRMKRLDDCLTQVVKKFVPRYICGAVWGVFYADECWYGACGTTSRDSQLPMNRKTWFDLASLTKVIGTLPVILMATKRKLLSLDDTLSKFIPHLSGEIGSVTPRQLLSHTAGLPADFGPIEREDFLDANQLWDRISHLSPVRSSSPIAIYSDVGYFLLGILIETIAKDSFGHIVQHEISEPLGIPLLEHVDPFQESVAATRYCPVRQRIVRGEPQNLVSWIWKRACGHAGLFGTVDSVLNYGRWWLTRLNDPLFAETIHPVVPGRGLGWMLAGCDQLPLVEWPVDTFGHTGFTGTSLIIMPKKRIVGVLLTNRTHPFPNNPWIRQLRIAFYQTLLDYP</sequence>
<keyword evidence="1" id="KW-0378">Hydrolase</keyword>